<protein>
    <recommendedName>
        <fullName evidence="1">F-box domain-containing protein</fullName>
    </recommendedName>
</protein>
<dbReference type="STRING" id="139420.A0A371DEY2"/>
<dbReference type="Pfam" id="PF13369">
    <property type="entry name" value="Transglut_core2"/>
    <property type="match status" value="1"/>
</dbReference>
<accession>A0A371DEY2</accession>
<evidence type="ECO:0000313" key="2">
    <source>
        <dbReference type="EMBL" id="RDX51068.1"/>
    </source>
</evidence>
<dbReference type="InterPro" id="IPR032698">
    <property type="entry name" value="SirB1_N"/>
</dbReference>
<organism evidence="2 3">
    <name type="scientific">Lentinus brumalis</name>
    <dbReference type="NCBI Taxonomy" id="2498619"/>
    <lineage>
        <taxon>Eukaryota</taxon>
        <taxon>Fungi</taxon>
        <taxon>Dikarya</taxon>
        <taxon>Basidiomycota</taxon>
        <taxon>Agaricomycotina</taxon>
        <taxon>Agaricomycetes</taxon>
        <taxon>Polyporales</taxon>
        <taxon>Polyporaceae</taxon>
        <taxon>Lentinus</taxon>
    </lineage>
</organism>
<dbReference type="Proteomes" id="UP000256964">
    <property type="component" value="Unassembled WGS sequence"/>
</dbReference>
<dbReference type="OrthoDB" id="28868at2759"/>
<evidence type="ECO:0000313" key="3">
    <source>
        <dbReference type="Proteomes" id="UP000256964"/>
    </source>
</evidence>
<reference evidence="2 3" key="1">
    <citation type="journal article" date="2018" name="Biotechnol. Biofuels">
        <title>Integrative visual omics of the white-rot fungus Polyporus brumalis exposes the biotechnological potential of its oxidative enzymes for delignifying raw plant biomass.</title>
        <authorList>
            <person name="Miyauchi S."/>
            <person name="Rancon A."/>
            <person name="Drula E."/>
            <person name="Hage H."/>
            <person name="Chaduli D."/>
            <person name="Favel A."/>
            <person name="Grisel S."/>
            <person name="Henrissat B."/>
            <person name="Herpoel-Gimbert I."/>
            <person name="Ruiz-Duenas F.J."/>
            <person name="Chevret D."/>
            <person name="Hainaut M."/>
            <person name="Lin J."/>
            <person name="Wang M."/>
            <person name="Pangilinan J."/>
            <person name="Lipzen A."/>
            <person name="Lesage-Meessen L."/>
            <person name="Navarro D."/>
            <person name="Riley R."/>
            <person name="Grigoriev I.V."/>
            <person name="Zhou S."/>
            <person name="Raouche S."/>
            <person name="Rosso M.N."/>
        </authorList>
    </citation>
    <scope>NUCLEOTIDE SEQUENCE [LARGE SCALE GENOMIC DNA]</scope>
    <source>
        <strain evidence="2 3">BRFM 1820</strain>
    </source>
</reference>
<dbReference type="PROSITE" id="PS50181">
    <property type="entry name" value="FBOX"/>
    <property type="match status" value="1"/>
</dbReference>
<dbReference type="SUPFAM" id="SSF81383">
    <property type="entry name" value="F-box domain"/>
    <property type="match status" value="1"/>
</dbReference>
<sequence length="608" mass="68050">MSLLPVELLTDILKQLPGRDPSSLKTVVSFLSANSVARAAALDNALWKHLYQGRYRHNDAQAEEERHARLQGDWRLMYIERFKLDRVALLLVDHIRTHPTDRDAPASSIAADHSAVGIRDALQYETQLPIPRAFRDPEVDDMTEEPVPQALPRRFWAKATLGALARKEAVETWCRLLLDDTGGPGLAGGFEDMLKGLSAFTDVAPSQVTEQLEELTARCRERLRSQDVVIDHRRSGYDLLKLVLAIRDFIHDEGFAMGTGREFYHPFNQFPHYFLGPGRRHTIPMSIIYTFCAISRRIGIQAAPTNTPRKVLCHITSPDSRSGNILLDVCSPDPPVVFSSTDLSVMLRESGLPGSFPAETVSPTRLLTLLARVINNIFASMAGLADLDQYDLPPAHTAFRVEYAVTMTFAAVNAGHIHMAPKVADDCPLDTQIVLLNGLVPQIPSENRRERFVADLKAGIAGESRYKILQQPRRRPQDMEEYAFVGRVLSTPGAGKLGCVVVVGWEFDSHDTLKYLILTEHGFQNAYDERCSPQPLTRQTLRSLRKHIAQFDRFFDDVYSPREDGIGSRLIPTTELQQQYPDDLEAGICWSEQQLRIAGDSSAGQHVV</sequence>
<dbReference type="InterPro" id="IPR001810">
    <property type="entry name" value="F-box_dom"/>
</dbReference>
<dbReference type="AlphaFoldDB" id="A0A371DEY2"/>
<keyword evidence="3" id="KW-1185">Reference proteome</keyword>
<evidence type="ECO:0000259" key="1">
    <source>
        <dbReference type="PROSITE" id="PS50181"/>
    </source>
</evidence>
<name>A0A371DEY2_9APHY</name>
<dbReference type="InterPro" id="IPR036047">
    <property type="entry name" value="F-box-like_dom_sf"/>
</dbReference>
<gene>
    <name evidence="2" type="ORF">OH76DRAFT_345347</name>
</gene>
<proteinExistence type="predicted"/>
<dbReference type="EMBL" id="KZ857396">
    <property type="protein sequence ID" value="RDX51068.1"/>
    <property type="molecule type" value="Genomic_DNA"/>
</dbReference>
<feature type="domain" description="F-box" evidence="1">
    <location>
        <begin position="1"/>
        <end position="50"/>
    </location>
</feature>